<evidence type="ECO:0000313" key="2">
    <source>
        <dbReference type="Proteomes" id="UP001383192"/>
    </source>
</evidence>
<comment type="caution">
    <text evidence="1">The sequence shown here is derived from an EMBL/GenBank/DDBJ whole genome shotgun (WGS) entry which is preliminary data.</text>
</comment>
<organism evidence="1 2">
    <name type="scientific">Paramarasmius palmivorus</name>
    <dbReference type="NCBI Taxonomy" id="297713"/>
    <lineage>
        <taxon>Eukaryota</taxon>
        <taxon>Fungi</taxon>
        <taxon>Dikarya</taxon>
        <taxon>Basidiomycota</taxon>
        <taxon>Agaricomycotina</taxon>
        <taxon>Agaricomycetes</taxon>
        <taxon>Agaricomycetidae</taxon>
        <taxon>Agaricales</taxon>
        <taxon>Marasmiineae</taxon>
        <taxon>Marasmiaceae</taxon>
        <taxon>Paramarasmius</taxon>
    </lineage>
</organism>
<dbReference type="Proteomes" id="UP001383192">
    <property type="component" value="Unassembled WGS sequence"/>
</dbReference>
<evidence type="ECO:0000313" key="1">
    <source>
        <dbReference type="EMBL" id="KAK7017554.1"/>
    </source>
</evidence>
<reference evidence="1 2" key="1">
    <citation type="submission" date="2024-01" db="EMBL/GenBank/DDBJ databases">
        <title>A draft genome for a cacao thread blight-causing isolate of Paramarasmius palmivorus.</title>
        <authorList>
            <person name="Baruah I.K."/>
            <person name="Bukari Y."/>
            <person name="Amoako-Attah I."/>
            <person name="Meinhardt L.W."/>
            <person name="Bailey B.A."/>
            <person name="Cohen S.P."/>
        </authorList>
    </citation>
    <scope>NUCLEOTIDE SEQUENCE [LARGE SCALE GENOMIC DNA]</scope>
    <source>
        <strain evidence="1 2">GH-12</strain>
    </source>
</reference>
<gene>
    <name evidence="1" type="ORF">VNI00_018568</name>
</gene>
<proteinExistence type="predicted"/>
<dbReference type="AlphaFoldDB" id="A0AAW0AVZ7"/>
<dbReference type="EMBL" id="JAYKXP010000248">
    <property type="protein sequence ID" value="KAK7017554.1"/>
    <property type="molecule type" value="Genomic_DNA"/>
</dbReference>
<keyword evidence="2" id="KW-1185">Reference proteome</keyword>
<sequence length="128" mass="13711">MSIFTNGNTLAVTVRGPGKLHLLSYQSNSKLGNVVGSLATTSQGVTKYIISHSYTFERFAFFFDGAGEAVYSIGSGLARFPVNGKNWKEASLVSWGSASVTTGDVEAEASKAVNRDNMITAFIVYQDN</sequence>
<accession>A0AAW0AVZ7</accession>
<name>A0AAW0AVZ7_9AGAR</name>
<protein>
    <submittedName>
        <fullName evidence="1">Uncharacterized protein</fullName>
    </submittedName>
</protein>